<dbReference type="GO" id="GO:0046872">
    <property type="term" value="F:metal ion binding"/>
    <property type="evidence" value="ECO:0007669"/>
    <property type="project" value="UniProtKB-KW"/>
</dbReference>
<reference evidence="7" key="1">
    <citation type="submission" date="2020-10" db="EMBL/GenBank/DDBJ databases">
        <authorList>
            <person name="Gilroy R."/>
        </authorList>
    </citation>
    <scope>NUCLEOTIDE SEQUENCE</scope>
    <source>
        <strain evidence="7">ChiW25-3613</strain>
    </source>
</reference>
<reference evidence="7" key="2">
    <citation type="journal article" date="2021" name="PeerJ">
        <title>Extensive microbial diversity within the chicken gut microbiome revealed by metagenomics and culture.</title>
        <authorList>
            <person name="Gilroy R."/>
            <person name="Ravi A."/>
            <person name="Getino M."/>
            <person name="Pursley I."/>
            <person name="Horton D.L."/>
            <person name="Alikhan N.F."/>
            <person name="Baker D."/>
            <person name="Gharbi K."/>
            <person name="Hall N."/>
            <person name="Watson M."/>
            <person name="Adriaenssens E.M."/>
            <person name="Foster-Nyarko E."/>
            <person name="Jarju S."/>
            <person name="Secka A."/>
            <person name="Antonio M."/>
            <person name="Oren A."/>
            <person name="Chaudhuri R.R."/>
            <person name="La Ragione R."/>
            <person name="Hildebrand F."/>
            <person name="Pallen M.J."/>
        </authorList>
    </citation>
    <scope>NUCLEOTIDE SEQUENCE</scope>
    <source>
        <strain evidence="7">ChiW25-3613</strain>
    </source>
</reference>
<dbReference type="Gene3D" id="2.40.50.140">
    <property type="entry name" value="Nucleic acid-binding proteins"/>
    <property type="match status" value="1"/>
</dbReference>
<name>A0A9D1DAW6_9FIRM</name>
<organism evidence="7 8">
    <name type="scientific">Candidatus Coproplasma stercoripullorum</name>
    <dbReference type="NCBI Taxonomy" id="2840751"/>
    <lineage>
        <taxon>Bacteria</taxon>
        <taxon>Bacillati</taxon>
        <taxon>Bacillota</taxon>
        <taxon>Clostridia</taxon>
        <taxon>Eubacteriales</taxon>
        <taxon>Candidatus Coproplasma</taxon>
    </lineage>
</organism>
<dbReference type="EMBL" id="DVHB01000075">
    <property type="protein sequence ID" value="HIR39587.1"/>
    <property type="molecule type" value="Genomic_DNA"/>
</dbReference>
<dbReference type="SUPFAM" id="SSF50249">
    <property type="entry name" value="Nucleic acid-binding proteins"/>
    <property type="match status" value="1"/>
</dbReference>
<dbReference type="InterPro" id="IPR019307">
    <property type="entry name" value="RNA-bd_AU-1/RNase_E/G"/>
</dbReference>
<dbReference type="InterPro" id="IPR004659">
    <property type="entry name" value="RNase_E/G"/>
</dbReference>
<dbReference type="GO" id="GO:0004540">
    <property type="term" value="F:RNA nuclease activity"/>
    <property type="evidence" value="ECO:0007669"/>
    <property type="project" value="InterPro"/>
</dbReference>
<evidence type="ECO:0000313" key="7">
    <source>
        <dbReference type="EMBL" id="HIR39587.1"/>
    </source>
</evidence>
<feature type="domain" description="S1 motif" evidence="6">
    <location>
        <begin position="40"/>
        <end position="110"/>
    </location>
</feature>
<comment type="caution">
    <text evidence="7">The sequence shown here is derived from an EMBL/GenBank/DDBJ whole genome shotgun (WGS) entry which is preliminary data.</text>
</comment>
<dbReference type="PANTHER" id="PTHR30001">
    <property type="entry name" value="RIBONUCLEASE"/>
    <property type="match status" value="1"/>
</dbReference>
<evidence type="ECO:0000259" key="6">
    <source>
        <dbReference type="PROSITE" id="PS50126"/>
    </source>
</evidence>
<dbReference type="GO" id="GO:0016787">
    <property type="term" value="F:hydrolase activity"/>
    <property type="evidence" value="ECO:0007669"/>
    <property type="project" value="UniProtKB-KW"/>
</dbReference>
<dbReference type="GO" id="GO:0006364">
    <property type="term" value="P:rRNA processing"/>
    <property type="evidence" value="ECO:0007669"/>
    <property type="project" value="TreeGrafter"/>
</dbReference>
<proteinExistence type="predicted"/>
<dbReference type="Proteomes" id="UP000824179">
    <property type="component" value="Unassembled WGS sequence"/>
</dbReference>
<evidence type="ECO:0000256" key="5">
    <source>
        <dbReference type="ARBA" id="ARBA00022884"/>
    </source>
</evidence>
<keyword evidence="4" id="KW-0460">Magnesium</keyword>
<keyword evidence="5" id="KW-0694">RNA-binding</keyword>
<evidence type="ECO:0000256" key="3">
    <source>
        <dbReference type="ARBA" id="ARBA00022801"/>
    </source>
</evidence>
<dbReference type="Pfam" id="PF10150">
    <property type="entry name" value="RNase_E_G"/>
    <property type="match status" value="1"/>
</dbReference>
<accession>A0A9D1DAW6</accession>
<comment type="cofactor">
    <cofactor evidence="1">
        <name>Mg(2+)</name>
        <dbReference type="ChEBI" id="CHEBI:18420"/>
    </cofactor>
</comment>
<evidence type="ECO:0000313" key="8">
    <source>
        <dbReference type="Proteomes" id="UP000824179"/>
    </source>
</evidence>
<dbReference type="GO" id="GO:0003723">
    <property type="term" value="F:RNA binding"/>
    <property type="evidence" value="ECO:0007669"/>
    <property type="project" value="UniProtKB-KW"/>
</dbReference>
<protein>
    <submittedName>
        <fullName evidence="7">Rne/Rng family ribonuclease</fullName>
    </submittedName>
</protein>
<dbReference type="PANTHER" id="PTHR30001:SF0">
    <property type="entry name" value="RIBONUCLEASE G"/>
    <property type="match status" value="1"/>
</dbReference>
<evidence type="ECO:0000256" key="4">
    <source>
        <dbReference type="ARBA" id="ARBA00022842"/>
    </source>
</evidence>
<dbReference type="NCBIfam" id="TIGR00757">
    <property type="entry name" value="RNaseEG"/>
    <property type="match status" value="1"/>
</dbReference>
<evidence type="ECO:0000256" key="2">
    <source>
        <dbReference type="ARBA" id="ARBA00022723"/>
    </source>
</evidence>
<dbReference type="CDD" id="cd04453">
    <property type="entry name" value="S1_RNase_E"/>
    <property type="match status" value="1"/>
</dbReference>
<dbReference type="InterPro" id="IPR012340">
    <property type="entry name" value="NA-bd_OB-fold"/>
</dbReference>
<evidence type="ECO:0000256" key="1">
    <source>
        <dbReference type="ARBA" id="ARBA00001946"/>
    </source>
</evidence>
<keyword evidence="2" id="KW-0479">Metal-binding</keyword>
<keyword evidence="3" id="KW-0378">Hydrolase</keyword>
<gene>
    <name evidence="7" type="ORF">IAB90_04300</name>
</gene>
<sequence>MTKKVIYFDKLCDFSVTAVTENGKLTDCRFNAEDGSPAVGDIYRGRVVNVLEGMQAAFVDCGLERNCYLSEDDLAYGTEGGVSALKAGDEIMVQITKIPSGKKGAKVTQRISIVGKTLIYLPDTDFVGISHRIEDDELRESLIFAAKNTKKKNEGLVIRNSAPFCKYDQISDELKFLRKIYERTAEAYKSAKAPSLVFSDFSMPVRVMRDFTEHDVSKIVTGSAEQYDEIADLLKIMPGGKKIKLELYSGMRGMLDEAGIIDQIIETCSPRVELGNGAYLVIERTEALTSIDVNTGGFIGDDSLEYTVYQTNLAAAREIARQIKLRGIGGLFVVDFIDMAEPAHRKALCDELEKALKTDRVPYKVLAMSDFGLVEFTRKRSGAELSLFVLKPCPVCGRGEDFSDDFYAVLVQSEALKALSDGAETVCIELRPEAAAALAKKVGLGDSIRAKFPSAEVCLIPDDSKKSREIGCRREKRGYIPKEKAIKI</sequence>
<dbReference type="GO" id="GO:0005737">
    <property type="term" value="C:cytoplasm"/>
    <property type="evidence" value="ECO:0007669"/>
    <property type="project" value="TreeGrafter"/>
</dbReference>
<dbReference type="AlphaFoldDB" id="A0A9D1DAW6"/>
<dbReference type="InterPro" id="IPR003029">
    <property type="entry name" value="S1_domain"/>
</dbReference>
<dbReference type="PROSITE" id="PS50126">
    <property type="entry name" value="S1"/>
    <property type="match status" value="1"/>
</dbReference>